<sequence>IVTAFGKATADLYLNPESAIILMDYLKGKHSEESALFNLAKCPDMIPVNAGSDDFAMAEYFLDRIGCTSYDESDYNAAKTAMILKEWISETPMRSICEQFRVGPGGCAICS</sequence>
<keyword evidence="2" id="KW-0067">ATP-binding</keyword>
<keyword evidence="2" id="KW-0547">Nucleotide-binding</keyword>
<evidence type="ECO:0000313" key="2">
    <source>
        <dbReference type="EMBL" id="EQD61034.1"/>
    </source>
</evidence>
<name>T1C6W1_9ZZZZ</name>
<comment type="caution">
    <text evidence="2">The sequence shown here is derived from an EMBL/GenBank/DDBJ whole genome shotgun (WGS) entry which is preliminary data.</text>
</comment>
<keyword evidence="2" id="KW-0378">Hydrolase</keyword>
<proteinExistence type="predicted"/>
<organism evidence="2">
    <name type="scientific">mine drainage metagenome</name>
    <dbReference type="NCBI Taxonomy" id="410659"/>
    <lineage>
        <taxon>unclassified sequences</taxon>
        <taxon>metagenomes</taxon>
        <taxon>ecological metagenomes</taxon>
    </lineage>
</organism>
<feature type="non-terminal residue" evidence="2">
    <location>
        <position position="1"/>
    </location>
</feature>
<dbReference type="GO" id="GO:0004386">
    <property type="term" value="F:helicase activity"/>
    <property type="evidence" value="ECO:0007669"/>
    <property type="project" value="UniProtKB-KW"/>
</dbReference>
<evidence type="ECO:0000259" key="1">
    <source>
        <dbReference type="Pfam" id="PF21280"/>
    </source>
</evidence>
<reference evidence="2" key="2">
    <citation type="journal article" date="2014" name="ISME J.">
        <title>Microbial stratification in low pH oxic and suboxic macroscopic growths along an acid mine drainage.</title>
        <authorList>
            <person name="Mendez-Garcia C."/>
            <person name="Mesa V."/>
            <person name="Sprenger R.R."/>
            <person name="Richter M."/>
            <person name="Diez M.S."/>
            <person name="Solano J."/>
            <person name="Bargiela R."/>
            <person name="Golyshina O.V."/>
            <person name="Manteca A."/>
            <person name="Ramos J.L."/>
            <person name="Gallego J.R."/>
            <person name="Llorente I."/>
            <person name="Martins Dos Santos V.A."/>
            <person name="Jensen O.N."/>
            <person name="Pelaez A.I."/>
            <person name="Sanchez J."/>
            <person name="Ferrer M."/>
        </authorList>
    </citation>
    <scope>NUCLEOTIDE SEQUENCE</scope>
</reference>
<protein>
    <submittedName>
        <fullName evidence="2">Ski2-like helicase</fullName>
    </submittedName>
</protein>
<keyword evidence="2" id="KW-0347">Helicase</keyword>
<feature type="domain" description="ATP-dependent DNA helicase Hel308-like" evidence="1">
    <location>
        <begin position="37"/>
        <end position="105"/>
    </location>
</feature>
<accession>T1C6W1</accession>
<dbReference type="SUPFAM" id="SSF158702">
    <property type="entry name" value="Sec63 N-terminal domain-like"/>
    <property type="match status" value="1"/>
</dbReference>
<reference evidence="2" key="1">
    <citation type="submission" date="2013-08" db="EMBL/GenBank/DDBJ databases">
        <authorList>
            <person name="Mendez C."/>
            <person name="Richter M."/>
            <person name="Ferrer M."/>
            <person name="Sanchez J."/>
        </authorList>
    </citation>
    <scope>NUCLEOTIDE SEQUENCE</scope>
</reference>
<dbReference type="AlphaFoldDB" id="T1C6W1"/>
<dbReference type="InterPro" id="IPR048772">
    <property type="entry name" value="Hel308-like_dom4"/>
</dbReference>
<dbReference type="Gene3D" id="1.10.3380.30">
    <property type="match status" value="1"/>
</dbReference>
<dbReference type="EMBL" id="AUZY01004965">
    <property type="protein sequence ID" value="EQD61034.1"/>
    <property type="molecule type" value="Genomic_DNA"/>
</dbReference>
<dbReference type="Pfam" id="PF21280">
    <property type="entry name" value="Helicase_dom4_arc"/>
    <property type="match status" value="1"/>
</dbReference>
<gene>
    <name evidence="2" type="ORF">B1B_07759</name>
</gene>